<evidence type="ECO:0000313" key="4">
    <source>
        <dbReference type="Proteomes" id="UP001254770"/>
    </source>
</evidence>
<feature type="compositionally biased region" description="Gly residues" evidence="1">
    <location>
        <begin position="85"/>
        <end position="99"/>
    </location>
</feature>
<protein>
    <submittedName>
        <fullName evidence="3">Uncharacterized protein</fullName>
    </submittedName>
</protein>
<dbReference type="Proteomes" id="UP001254770">
    <property type="component" value="Unassembled WGS sequence"/>
</dbReference>
<feature type="region of interest" description="Disordered" evidence="1">
    <location>
        <begin position="71"/>
        <end position="147"/>
    </location>
</feature>
<dbReference type="AlphaFoldDB" id="A0AAW8T4C5"/>
<keyword evidence="2" id="KW-0732">Signal</keyword>
<organism evidence="3 4">
    <name type="scientific">Enterococcus raffinosus</name>
    <dbReference type="NCBI Taxonomy" id="71452"/>
    <lineage>
        <taxon>Bacteria</taxon>
        <taxon>Bacillati</taxon>
        <taxon>Bacillota</taxon>
        <taxon>Bacilli</taxon>
        <taxon>Lactobacillales</taxon>
        <taxon>Enterococcaceae</taxon>
        <taxon>Enterococcus</taxon>
    </lineage>
</organism>
<evidence type="ECO:0000313" key="3">
    <source>
        <dbReference type="EMBL" id="MDT2543940.1"/>
    </source>
</evidence>
<evidence type="ECO:0000256" key="1">
    <source>
        <dbReference type="SAM" id="MobiDB-lite"/>
    </source>
</evidence>
<feature type="compositionally biased region" description="Polar residues" evidence="1">
    <location>
        <begin position="116"/>
        <end position="141"/>
    </location>
</feature>
<accession>A0AAW8T4C5</accession>
<feature type="region of interest" description="Disordered" evidence="1">
    <location>
        <begin position="159"/>
        <end position="226"/>
    </location>
</feature>
<name>A0AAW8T4C5_9ENTE</name>
<sequence length="226" mass="24100">MIKINKKVLTAFLFVGLIGLTSIEADGAATSRQGIQELRYCTINNIYKAPQVDCLLRQDRILNQLNQDTAATNQTAARPQDGSGARLGNGKQDGTGLGRADGPRVPDCPYYEEKQIQTTPDSSTTPALETTNYGVQPQDGTGNQYGQQNTVVNNTQQITGTNYTGNASSVQQQANESTSAQFQMSTLAQQAGSSQQNKIGQTSSHHGLRDGSGSGGKRGRNAGHCY</sequence>
<dbReference type="RefSeq" id="WP_311816480.1">
    <property type="nucleotide sequence ID" value="NZ_JARPXG010000003.1"/>
</dbReference>
<feature type="compositionally biased region" description="Basic residues" evidence="1">
    <location>
        <begin position="217"/>
        <end position="226"/>
    </location>
</feature>
<reference evidence="3" key="1">
    <citation type="submission" date="2023-03" db="EMBL/GenBank/DDBJ databases">
        <authorList>
            <person name="Shen W."/>
            <person name="Cai J."/>
        </authorList>
    </citation>
    <scope>NUCLEOTIDE SEQUENCE</scope>
    <source>
        <strain evidence="3">Y15</strain>
    </source>
</reference>
<evidence type="ECO:0000256" key="2">
    <source>
        <dbReference type="SAM" id="SignalP"/>
    </source>
</evidence>
<feature type="compositionally biased region" description="Polar residues" evidence="1">
    <location>
        <begin position="163"/>
        <end position="202"/>
    </location>
</feature>
<proteinExistence type="predicted"/>
<gene>
    <name evidence="3" type="ORF">P7D69_06300</name>
</gene>
<comment type="caution">
    <text evidence="3">The sequence shown here is derived from an EMBL/GenBank/DDBJ whole genome shotgun (WGS) entry which is preliminary data.</text>
</comment>
<feature type="signal peptide" evidence="2">
    <location>
        <begin position="1"/>
        <end position="24"/>
    </location>
</feature>
<feature type="chain" id="PRO_5043432142" evidence="2">
    <location>
        <begin position="25"/>
        <end position="226"/>
    </location>
</feature>
<dbReference type="EMBL" id="JARPXL010000004">
    <property type="protein sequence ID" value="MDT2543940.1"/>
    <property type="molecule type" value="Genomic_DNA"/>
</dbReference>